<accession>A0ABS3T233</accession>
<gene>
    <name evidence="1" type="ORF">J4050_08605</name>
</gene>
<comment type="caution">
    <text evidence="1">The sequence shown here is derived from an EMBL/GenBank/DDBJ whole genome shotgun (WGS) entry which is preliminary data.</text>
</comment>
<protein>
    <recommendedName>
        <fullName evidence="3">Lipoprotein</fullName>
    </recommendedName>
</protein>
<organism evidence="1 2">
    <name type="scientific">Winogradskyella pelagia</name>
    <dbReference type="NCBI Taxonomy" id="2819984"/>
    <lineage>
        <taxon>Bacteria</taxon>
        <taxon>Pseudomonadati</taxon>
        <taxon>Bacteroidota</taxon>
        <taxon>Flavobacteriia</taxon>
        <taxon>Flavobacteriales</taxon>
        <taxon>Flavobacteriaceae</taxon>
        <taxon>Winogradskyella</taxon>
    </lineage>
</organism>
<evidence type="ECO:0008006" key="3">
    <source>
        <dbReference type="Google" id="ProtNLM"/>
    </source>
</evidence>
<proteinExistence type="predicted"/>
<evidence type="ECO:0000313" key="2">
    <source>
        <dbReference type="Proteomes" id="UP000676776"/>
    </source>
</evidence>
<dbReference type="RefSeq" id="WP_208154173.1">
    <property type="nucleotide sequence ID" value="NZ_JAGEVF010000006.1"/>
</dbReference>
<sequence>MKNKLLTLITVLMISGITSCSRSYKIDKADFSLIPYNGKEVLVLKSTENKFDTIFLKGFEQYSAGSDPLAIFPDKYEIYRLNCRVSDPNYDRYLDGKSIIELTAGEDETIIWFDIFMKESWFYGKRIYSKKEFDSVPFSKITIDNKTYDDVKIFESDGSYVQRDNYAERFYWSLSQGFLGLDKRETEWRLIKKYVP</sequence>
<evidence type="ECO:0000313" key="1">
    <source>
        <dbReference type="EMBL" id="MBO3116805.1"/>
    </source>
</evidence>
<keyword evidence="2" id="KW-1185">Reference proteome</keyword>
<dbReference type="PROSITE" id="PS51257">
    <property type="entry name" value="PROKAR_LIPOPROTEIN"/>
    <property type="match status" value="1"/>
</dbReference>
<dbReference type="Proteomes" id="UP000676776">
    <property type="component" value="Unassembled WGS sequence"/>
</dbReference>
<dbReference type="EMBL" id="JAGEVF010000006">
    <property type="protein sequence ID" value="MBO3116805.1"/>
    <property type="molecule type" value="Genomic_DNA"/>
</dbReference>
<name>A0ABS3T233_9FLAO</name>
<reference evidence="1 2" key="1">
    <citation type="submission" date="2021-03" db="EMBL/GenBank/DDBJ databases">
        <title>Winogradskyella sp. nov., isolated from costal sediment.</title>
        <authorList>
            <person name="Gao C."/>
        </authorList>
    </citation>
    <scope>NUCLEOTIDE SEQUENCE [LARGE SCALE GENOMIC DNA]</scope>
    <source>
        <strain evidence="1 2">DF17</strain>
    </source>
</reference>